<keyword evidence="2" id="KW-0805">Transcription regulation</keyword>
<dbReference type="AlphaFoldDB" id="A0A6M8HQV7"/>
<keyword evidence="4" id="KW-0804">Transcription</keyword>
<evidence type="ECO:0000256" key="3">
    <source>
        <dbReference type="ARBA" id="ARBA00023125"/>
    </source>
</evidence>
<dbReference type="Gene3D" id="3.40.190.290">
    <property type="match status" value="1"/>
</dbReference>
<dbReference type="PANTHER" id="PTHR30537:SF1">
    <property type="entry name" value="HTH-TYPE TRANSCRIPTIONAL REGULATOR PGRR"/>
    <property type="match status" value="1"/>
</dbReference>
<feature type="domain" description="HTH lysR-type" evidence="5">
    <location>
        <begin position="4"/>
        <end position="61"/>
    </location>
</feature>
<protein>
    <submittedName>
        <fullName evidence="6">LysR family transcriptional regulator</fullName>
    </submittedName>
</protein>
<dbReference type="Pfam" id="PF00126">
    <property type="entry name" value="HTH_1"/>
    <property type="match status" value="1"/>
</dbReference>
<evidence type="ECO:0000256" key="1">
    <source>
        <dbReference type="ARBA" id="ARBA00009437"/>
    </source>
</evidence>
<evidence type="ECO:0000313" key="6">
    <source>
        <dbReference type="EMBL" id="QKE90667.1"/>
    </source>
</evidence>
<dbReference type="Pfam" id="PF03466">
    <property type="entry name" value="LysR_substrate"/>
    <property type="match status" value="1"/>
</dbReference>
<dbReference type="PANTHER" id="PTHR30537">
    <property type="entry name" value="HTH-TYPE TRANSCRIPTIONAL REGULATOR"/>
    <property type="match status" value="1"/>
</dbReference>
<dbReference type="InterPro" id="IPR036388">
    <property type="entry name" value="WH-like_DNA-bd_sf"/>
</dbReference>
<dbReference type="FunFam" id="1.10.10.10:FF:000001">
    <property type="entry name" value="LysR family transcriptional regulator"/>
    <property type="match status" value="1"/>
</dbReference>
<evidence type="ECO:0000313" key="7">
    <source>
        <dbReference type="Proteomes" id="UP000500767"/>
    </source>
</evidence>
<proteinExistence type="inferred from homology"/>
<accession>A0A6M8HQV7</accession>
<dbReference type="InterPro" id="IPR000847">
    <property type="entry name" value="LysR_HTH_N"/>
</dbReference>
<dbReference type="PROSITE" id="PS50931">
    <property type="entry name" value="HTH_LYSR"/>
    <property type="match status" value="1"/>
</dbReference>
<comment type="similarity">
    <text evidence="1">Belongs to the LysR transcriptional regulatory family.</text>
</comment>
<evidence type="ECO:0000256" key="2">
    <source>
        <dbReference type="ARBA" id="ARBA00023015"/>
    </source>
</evidence>
<dbReference type="SUPFAM" id="SSF53850">
    <property type="entry name" value="Periplasmic binding protein-like II"/>
    <property type="match status" value="1"/>
</dbReference>
<dbReference type="SUPFAM" id="SSF46785">
    <property type="entry name" value="Winged helix' DNA-binding domain"/>
    <property type="match status" value="1"/>
</dbReference>
<dbReference type="GO" id="GO:0003700">
    <property type="term" value="F:DNA-binding transcription factor activity"/>
    <property type="evidence" value="ECO:0007669"/>
    <property type="project" value="InterPro"/>
</dbReference>
<dbReference type="GO" id="GO:0043565">
    <property type="term" value="F:sequence-specific DNA binding"/>
    <property type="evidence" value="ECO:0007669"/>
    <property type="project" value="TreeGrafter"/>
</dbReference>
<reference evidence="6 7" key="1">
    <citation type="journal article" date="2014" name="World J. Microbiol. Biotechnol.">
        <title>Biodiversity and physiological characteristics of Antarctic and Arctic lichens-associated bacteria.</title>
        <authorList>
            <person name="Lee Y.M."/>
            <person name="Kim E.H."/>
            <person name="Lee H.K."/>
            <person name="Hong S.G."/>
        </authorList>
    </citation>
    <scope>NUCLEOTIDE SEQUENCE [LARGE SCALE GENOMIC DNA]</scope>
    <source>
        <strain evidence="6 7">PAMC 26569</strain>
    </source>
</reference>
<dbReference type="EMBL" id="CP053708">
    <property type="protein sequence ID" value="QKE90667.1"/>
    <property type="molecule type" value="Genomic_DNA"/>
</dbReference>
<organism evidence="6 7">
    <name type="scientific">Lichenicola cladoniae</name>
    <dbReference type="NCBI Taxonomy" id="1484109"/>
    <lineage>
        <taxon>Bacteria</taxon>
        <taxon>Pseudomonadati</taxon>
        <taxon>Pseudomonadota</taxon>
        <taxon>Alphaproteobacteria</taxon>
        <taxon>Acetobacterales</taxon>
        <taxon>Acetobacteraceae</taxon>
        <taxon>Lichenicola</taxon>
    </lineage>
</organism>
<dbReference type="InterPro" id="IPR005119">
    <property type="entry name" value="LysR_subst-bd"/>
</dbReference>
<dbReference type="KEGG" id="lck:HN018_12045"/>
<dbReference type="Gene3D" id="1.10.10.10">
    <property type="entry name" value="Winged helix-like DNA-binding domain superfamily/Winged helix DNA-binding domain"/>
    <property type="match status" value="1"/>
</dbReference>
<dbReference type="InterPro" id="IPR058163">
    <property type="entry name" value="LysR-type_TF_proteobact-type"/>
</dbReference>
<dbReference type="GO" id="GO:0006351">
    <property type="term" value="P:DNA-templated transcription"/>
    <property type="evidence" value="ECO:0007669"/>
    <property type="project" value="TreeGrafter"/>
</dbReference>
<sequence>MARPSLRDLEAFAAVATHRHFGRAAAILGISRSALSHTLIGLERSLGVRLLHRTTRSVSPTDAGAQLLDRLHPILHDLDKALDGLAVARGEPAGRLRINATSRAALLLLERVVPRLLARHPAVELDIVTEGRLVDIVAEGFDAGLRLLDAVPQDMVAVPFGGDIRFVAVASPDYLAAAPPLSTPDDLRQHRCIRQRLPSGKRYRWEFSLHGEELTIDAPGALTLDDGDLMVAAAQQGLGIAYIAEPFAADALEAGTLVRVLDAWCPPSPGLALYYPGNRHLPSALRAFIDVLKGCERDAGYQPG</sequence>
<dbReference type="RefSeq" id="WP_171835618.1">
    <property type="nucleotide sequence ID" value="NZ_CP053708.1"/>
</dbReference>
<evidence type="ECO:0000256" key="4">
    <source>
        <dbReference type="ARBA" id="ARBA00023163"/>
    </source>
</evidence>
<keyword evidence="3" id="KW-0238">DNA-binding</keyword>
<keyword evidence="7" id="KW-1185">Reference proteome</keyword>
<gene>
    <name evidence="6" type="ORF">HN018_12045</name>
</gene>
<dbReference type="Proteomes" id="UP000500767">
    <property type="component" value="Chromosome"/>
</dbReference>
<dbReference type="CDD" id="cd08474">
    <property type="entry name" value="PBP2_CrgA_like_5"/>
    <property type="match status" value="1"/>
</dbReference>
<name>A0A6M8HQV7_9PROT</name>
<evidence type="ECO:0000259" key="5">
    <source>
        <dbReference type="PROSITE" id="PS50931"/>
    </source>
</evidence>
<dbReference type="InterPro" id="IPR036390">
    <property type="entry name" value="WH_DNA-bd_sf"/>
</dbReference>